<dbReference type="GO" id="GO:0008893">
    <property type="term" value="F:guanosine-3',5'-bis(diphosphate) 3'-diphosphatase activity"/>
    <property type="evidence" value="ECO:0007669"/>
    <property type="project" value="UniProtKB-ARBA"/>
</dbReference>
<dbReference type="GO" id="GO:0090407">
    <property type="term" value="P:organophosphate biosynthetic process"/>
    <property type="evidence" value="ECO:0007669"/>
    <property type="project" value="UniProtKB-ARBA"/>
</dbReference>
<name>A0A067MUH8_BOTB1</name>
<dbReference type="GO" id="GO:0005737">
    <property type="term" value="C:cytoplasm"/>
    <property type="evidence" value="ECO:0007669"/>
    <property type="project" value="UniProtKB-ARBA"/>
</dbReference>
<dbReference type="GO" id="GO:0034654">
    <property type="term" value="P:nucleobase-containing compound biosynthetic process"/>
    <property type="evidence" value="ECO:0007669"/>
    <property type="project" value="UniProtKB-ARBA"/>
</dbReference>
<evidence type="ECO:0000313" key="10">
    <source>
        <dbReference type="Proteomes" id="UP000027195"/>
    </source>
</evidence>
<comment type="cofactor">
    <cofactor evidence="2">
        <name>Mg(2+)</name>
        <dbReference type="ChEBI" id="CHEBI:18420"/>
    </cofactor>
</comment>
<dbReference type="AlphaFoldDB" id="A0A067MUH8"/>
<evidence type="ECO:0000256" key="3">
    <source>
        <dbReference type="ARBA" id="ARBA00022723"/>
    </source>
</evidence>
<organism evidence="9 10">
    <name type="scientific">Botryobasidium botryosum (strain FD-172 SS1)</name>
    <dbReference type="NCBI Taxonomy" id="930990"/>
    <lineage>
        <taxon>Eukaryota</taxon>
        <taxon>Fungi</taxon>
        <taxon>Dikarya</taxon>
        <taxon>Basidiomycota</taxon>
        <taxon>Agaricomycotina</taxon>
        <taxon>Agaricomycetes</taxon>
        <taxon>Cantharellales</taxon>
        <taxon>Botryobasidiaceae</taxon>
        <taxon>Botryobasidium</taxon>
    </lineage>
</organism>
<sequence>MGPPRPDLPLLPESRVCLRNLARHRPQQHAQRFPRARSAAVLVALFVGRTGHLHVLLSRRADTLKSFPGDTALPGGKYEEGDKSAEDTARREAFEEIGLPIDRRRTPLLCTLQPFLSRNDLIVIPVVVLITDPNVKPMLNEPEVAALFSHPLHSFLSSTAPFPMQEGDRAYHTFEDVMMSERPVRMHRFLTGREHDGIKPVFGFTAGILLHTAMVGYGTKPDFEVDAPGQRTMPERIEYALENNQVLKEAVEKERAERHRRRERRIGSRL</sequence>
<dbReference type="EMBL" id="KL198032">
    <property type="protein sequence ID" value="KDQ15532.1"/>
    <property type="molecule type" value="Genomic_DNA"/>
</dbReference>
<evidence type="ECO:0000256" key="4">
    <source>
        <dbReference type="ARBA" id="ARBA00022801"/>
    </source>
</evidence>
<accession>A0A067MUH8</accession>
<dbReference type="PANTHER" id="PTHR12992">
    <property type="entry name" value="NUDIX HYDROLASE"/>
    <property type="match status" value="1"/>
</dbReference>
<dbReference type="SUPFAM" id="SSF55811">
    <property type="entry name" value="Nudix"/>
    <property type="match status" value="1"/>
</dbReference>
<proteinExistence type="predicted"/>
<dbReference type="FunFam" id="3.90.79.10:FF:000036">
    <property type="entry name" value="Nudix hydrolase 11"/>
    <property type="match status" value="1"/>
</dbReference>
<evidence type="ECO:0000256" key="6">
    <source>
        <dbReference type="ARBA" id="ARBA00023211"/>
    </source>
</evidence>
<keyword evidence="5" id="KW-0460">Magnesium</keyword>
<dbReference type="CDD" id="cd03426">
    <property type="entry name" value="NUDIX_CoAse_Nudt7"/>
    <property type="match status" value="1"/>
</dbReference>
<dbReference type="Pfam" id="PF00293">
    <property type="entry name" value="NUDIX"/>
    <property type="match status" value="1"/>
</dbReference>
<evidence type="ECO:0000256" key="2">
    <source>
        <dbReference type="ARBA" id="ARBA00001946"/>
    </source>
</evidence>
<evidence type="ECO:0000313" key="9">
    <source>
        <dbReference type="EMBL" id="KDQ15532.1"/>
    </source>
</evidence>
<comment type="cofactor">
    <cofactor evidence="1">
        <name>Mn(2+)</name>
        <dbReference type="ChEBI" id="CHEBI:29035"/>
    </cofactor>
</comment>
<dbReference type="STRING" id="930990.A0A067MUH8"/>
<keyword evidence="4" id="KW-0378">Hydrolase</keyword>
<keyword evidence="3" id="KW-0479">Metal-binding</keyword>
<dbReference type="InParanoid" id="A0A067MUH8"/>
<dbReference type="GO" id="GO:0015938">
    <property type="term" value="P:coenzyme A catabolic process"/>
    <property type="evidence" value="ECO:0007669"/>
    <property type="project" value="TreeGrafter"/>
</dbReference>
<feature type="region of interest" description="Disordered" evidence="7">
    <location>
        <begin position="68"/>
        <end position="87"/>
    </location>
</feature>
<feature type="compositionally biased region" description="Basic and acidic residues" evidence="7">
    <location>
        <begin position="77"/>
        <end position="87"/>
    </location>
</feature>
<evidence type="ECO:0000259" key="8">
    <source>
        <dbReference type="PROSITE" id="PS51462"/>
    </source>
</evidence>
<dbReference type="OrthoDB" id="10260614at2759"/>
<evidence type="ECO:0000256" key="5">
    <source>
        <dbReference type="ARBA" id="ARBA00022842"/>
    </source>
</evidence>
<feature type="domain" description="Nudix hydrolase" evidence="8">
    <location>
        <begin position="36"/>
        <end position="172"/>
    </location>
</feature>
<evidence type="ECO:0000256" key="1">
    <source>
        <dbReference type="ARBA" id="ARBA00001936"/>
    </source>
</evidence>
<dbReference type="HOGENOM" id="CLU_040940_2_0_1"/>
<dbReference type="Gene3D" id="3.90.79.10">
    <property type="entry name" value="Nucleoside Triphosphate Pyrophosphohydrolase"/>
    <property type="match status" value="1"/>
</dbReference>
<gene>
    <name evidence="9" type="ORF">BOTBODRAFT_31849</name>
</gene>
<dbReference type="InterPro" id="IPR015797">
    <property type="entry name" value="NUDIX_hydrolase-like_dom_sf"/>
</dbReference>
<reference evidence="10" key="1">
    <citation type="journal article" date="2014" name="Proc. Natl. Acad. Sci. U.S.A.">
        <title>Extensive sampling of basidiomycete genomes demonstrates inadequacy of the white-rot/brown-rot paradigm for wood decay fungi.</title>
        <authorList>
            <person name="Riley R."/>
            <person name="Salamov A.A."/>
            <person name="Brown D.W."/>
            <person name="Nagy L.G."/>
            <person name="Floudas D."/>
            <person name="Held B.W."/>
            <person name="Levasseur A."/>
            <person name="Lombard V."/>
            <person name="Morin E."/>
            <person name="Otillar R."/>
            <person name="Lindquist E.A."/>
            <person name="Sun H."/>
            <person name="LaButti K.M."/>
            <person name="Schmutz J."/>
            <person name="Jabbour D."/>
            <person name="Luo H."/>
            <person name="Baker S.E."/>
            <person name="Pisabarro A.G."/>
            <person name="Walton J.D."/>
            <person name="Blanchette R.A."/>
            <person name="Henrissat B."/>
            <person name="Martin F."/>
            <person name="Cullen D."/>
            <person name="Hibbett D.S."/>
            <person name="Grigoriev I.V."/>
        </authorList>
    </citation>
    <scope>NUCLEOTIDE SEQUENCE [LARGE SCALE GENOMIC DNA]</scope>
    <source>
        <strain evidence="10">FD-172 SS1</strain>
    </source>
</reference>
<dbReference type="InterPro" id="IPR000086">
    <property type="entry name" value="NUDIX_hydrolase_dom"/>
</dbReference>
<protein>
    <recommendedName>
        <fullName evidence="8">Nudix hydrolase domain-containing protein</fullName>
    </recommendedName>
</protein>
<dbReference type="Proteomes" id="UP000027195">
    <property type="component" value="Unassembled WGS sequence"/>
</dbReference>
<dbReference type="PROSITE" id="PS51462">
    <property type="entry name" value="NUDIX"/>
    <property type="match status" value="1"/>
</dbReference>
<dbReference type="InterPro" id="IPR045121">
    <property type="entry name" value="CoAse"/>
</dbReference>
<keyword evidence="6" id="KW-0464">Manganese</keyword>
<dbReference type="GO" id="GO:0010945">
    <property type="term" value="F:coenzyme A diphosphatase activity"/>
    <property type="evidence" value="ECO:0007669"/>
    <property type="project" value="InterPro"/>
</dbReference>
<evidence type="ECO:0000256" key="7">
    <source>
        <dbReference type="SAM" id="MobiDB-lite"/>
    </source>
</evidence>
<dbReference type="PANTHER" id="PTHR12992:SF45">
    <property type="entry name" value="NUDIX HYDROLASE DOMAIN-CONTAINING PROTEIN"/>
    <property type="match status" value="1"/>
</dbReference>
<dbReference type="GO" id="GO:0046872">
    <property type="term" value="F:metal ion binding"/>
    <property type="evidence" value="ECO:0007669"/>
    <property type="project" value="UniProtKB-KW"/>
</dbReference>
<keyword evidence="10" id="KW-1185">Reference proteome</keyword>